<protein>
    <submittedName>
        <fullName evidence="1">Uncharacterized protein</fullName>
    </submittedName>
</protein>
<sequence length="49" mass="5782">MEIGDKIVYPIERMKSVRTEASELGAIMNRMYKTATDRYARTITVWRTK</sequence>
<comment type="caution">
    <text evidence="1">The sequence shown here is derived from an EMBL/GenBank/DDBJ whole genome shotgun (WGS) entry which is preliminary data.</text>
</comment>
<dbReference type="EMBL" id="AMCI01007055">
    <property type="protein sequence ID" value="EJW93294.1"/>
    <property type="molecule type" value="Genomic_DNA"/>
</dbReference>
<proteinExistence type="predicted"/>
<reference evidence="1" key="1">
    <citation type="journal article" date="2012" name="PLoS ONE">
        <title>Gene sets for utilization of primary and secondary nutrition supplies in the distal gut of endangered iberian lynx.</title>
        <authorList>
            <person name="Alcaide M."/>
            <person name="Messina E."/>
            <person name="Richter M."/>
            <person name="Bargiela R."/>
            <person name="Peplies J."/>
            <person name="Huws S.A."/>
            <person name="Newbold C.J."/>
            <person name="Golyshin P.N."/>
            <person name="Simon M.A."/>
            <person name="Lopez G."/>
            <person name="Yakimov M.M."/>
            <person name="Ferrer M."/>
        </authorList>
    </citation>
    <scope>NUCLEOTIDE SEQUENCE</scope>
</reference>
<dbReference type="AlphaFoldDB" id="J9G130"/>
<gene>
    <name evidence="1" type="ORF">EVA_18599</name>
</gene>
<accession>J9G130</accession>
<name>J9G130_9ZZZZ</name>
<evidence type="ECO:0000313" key="1">
    <source>
        <dbReference type="EMBL" id="EJW93294.1"/>
    </source>
</evidence>
<organism evidence="1">
    <name type="scientific">gut metagenome</name>
    <dbReference type="NCBI Taxonomy" id="749906"/>
    <lineage>
        <taxon>unclassified sequences</taxon>
        <taxon>metagenomes</taxon>
        <taxon>organismal metagenomes</taxon>
    </lineage>
</organism>